<protein>
    <submittedName>
        <fullName evidence="1">Uncharacterized protein</fullName>
    </submittedName>
</protein>
<dbReference type="Proteomes" id="UP000315525">
    <property type="component" value="Unassembled WGS sequence"/>
</dbReference>
<comment type="caution">
    <text evidence="1">The sequence shown here is derived from an EMBL/GenBank/DDBJ whole genome shotgun (WGS) entry which is preliminary data.</text>
</comment>
<evidence type="ECO:0000313" key="2">
    <source>
        <dbReference type="Proteomes" id="UP000315525"/>
    </source>
</evidence>
<proteinExistence type="predicted"/>
<sequence>MVYEVLFFDGWGSVPAYYLLDSVEDDTPEHALVANFQQIVQQVRRRFALHETEVPNRRIQDTVYIVRENGLASARDIGGLSADRQKRRRKQLFEVLEI</sequence>
<dbReference type="EMBL" id="SOJN01000084">
    <property type="protein sequence ID" value="TET45415.1"/>
    <property type="molecule type" value="Genomic_DNA"/>
</dbReference>
<reference evidence="1 2" key="1">
    <citation type="submission" date="2019-03" db="EMBL/GenBank/DDBJ databases">
        <title>Metabolic potential of uncultured bacteria and archaea associated with petroleum seepage in deep-sea sediments.</title>
        <authorList>
            <person name="Dong X."/>
            <person name="Hubert C."/>
        </authorList>
    </citation>
    <scope>NUCLEOTIDE SEQUENCE [LARGE SCALE GENOMIC DNA]</scope>
    <source>
        <strain evidence="1">E44_bin18</strain>
    </source>
</reference>
<organism evidence="1 2">
    <name type="scientific">candidate division TA06 bacterium</name>
    <dbReference type="NCBI Taxonomy" id="2250710"/>
    <lineage>
        <taxon>Bacteria</taxon>
        <taxon>Bacteria division TA06</taxon>
    </lineage>
</organism>
<evidence type="ECO:0000313" key="1">
    <source>
        <dbReference type="EMBL" id="TET45415.1"/>
    </source>
</evidence>
<dbReference type="AlphaFoldDB" id="A0A523USF6"/>
<name>A0A523USF6_UNCT6</name>
<accession>A0A523USF6</accession>
<gene>
    <name evidence="1" type="ORF">E3J62_07615</name>
</gene>